<keyword evidence="4" id="KW-1185">Reference proteome</keyword>
<evidence type="ECO:0008006" key="5">
    <source>
        <dbReference type="Google" id="ProtNLM"/>
    </source>
</evidence>
<evidence type="ECO:0000256" key="1">
    <source>
        <dbReference type="SAM" id="MobiDB-lite"/>
    </source>
</evidence>
<feature type="region of interest" description="Disordered" evidence="1">
    <location>
        <begin position="28"/>
        <end position="61"/>
    </location>
</feature>
<comment type="caution">
    <text evidence="3">The sequence shown here is derived from an EMBL/GenBank/DDBJ whole genome shotgun (WGS) entry which is preliminary data.</text>
</comment>
<reference evidence="3 4" key="1">
    <citation type="submission" date="2020-08" db="EMBL/GenBank/DDBJ databases">
        <title>Novel species isolated from subtropical streams in China.</title>
        <authorList>
            <person name="Lu H."/>
        </authorList>
    </citation>
    <scope>NUCLEOTIDE SEQUENCE [LARGE SCALE GENOMIC DNA]</scope>
    <source>
        <strain evidence="3 4">NL8W</strain>
    </source>
</reference>
<feature type="compositionally biased region" description="Low complexity" evidence="1">
    <location>
        <begin position="32"/>
        <end position="41"/>
    </location>
</feature>
<feature type="chain" id="PRO_5046225519" description="Exported signal peptide protein" evidence="2">
    <location>
        <begin position="24"/>
        <end position="160"/>
    </location>
</feature>
<dbReference type="RefSeq" id="WP_186951582.1">
    <property type="nucleotide sequence ID" value="NZ_JACOFX010000001.1"/>
</dbReference>
<accession>A0ABR6Z3J1</accession>
<protein>
    <recommendedName>
        <fullName evidence="5">Exported signal peptide protein</fullName>
    </recommendedName>
</protein>
<proteinExistence type="predicted"/>
<keyword evidence="2" id="KW-0732">Signal</keyword>
<dbReference type="EMBL" id="JACOFX010000001">
    <property type="protein sequence ID" value="MBC3906358.1"/>
    <property type="molecule type" value="Genomic_DNA"/>
</dbReference>
<feature type="signal peptide" evidence="2">
    <location>
        <begin position="1"/>
        <end position="23"/>
    </location>
</feature>
<evidence type="ECO:0000313" key="3">
    <source>
        <dbReference type="EMBL" id="MBC3906358.1"/>
    </source>
</evidence>
<organism evidence="3 4">
    <name type="scientific">Undibacterium umbellatum</name>
    <dbReference type="NCBI Taxonomy" id="2762300"/>
    <lineage>
        <taxon>Bacteria</taxon>
        <taxon>Pseudomonadati</taxon>
        <taxon>Pseudomonadota</taxon>
        <taxon>Betaproteobacteria</taxon>
        <taxon>Burkholderiales</taxon>
        <taxon>Oxalobacteraceae</taxon>
        <taxon>Undibacterium</taxon>
    </lineage>
</organism>
<gene>
    <name evidence="3" type="ORF">H8L47_02120</name>
</gene>
<name>A0ABR6Z3J1_9BURK</name>
<dbReference type="Proteomes" id="UP000646911">
    <property type="component" value="Unassembled WGS sequence"/>
</dbReference>
<sequence length="160" mass="17843">MKLFSFISLAFAACALLSTSINAAETQKGKSKISAKTAKSATQVDAPKEDDEPEPDVQQQKNFEYKCELGNSLTMYTNPDDDQHMAMRWKKRLYRLTRVETTTGAHRFENRKAGFVWIGIPTKALLLDSRRGLQLANECKPVEPIIAEVENIPGTAIPAK</sequence>
<evidence type="ECO:0000256" key="2">
    <source>
        <dbReference type="SAM" id="SignalP"/>
    </source>
</evidence>
<evidence type="ECO:0000313" key="4">
    <source>
        <dbReference type="Proteomes" id="UP000646911"/>
    </source>
</evidence>